<evidence type="ECO:0000313" key="4">
    <source>
        <dbReference type="Proteomes" id="UP000811619"/>
    </source>
</evidence>
<dbReference type="Proteomes" id="UP000811619">
    <property type="component" value="Unassembled WGS sequence"/>
</dbReference>
<accession>A0A8K0JAX9</accession>
<dbReference type="InterPro" id="IPR016864">
    <property type="entry name" value="UCP028035"/>
</dbReference>
<proteinExistence type="predicted"/>
<feature type="region of interest" description="Disordered" evidence="1">
    <location>
        <begin position="190"/>
        <end position="221"/>
    </location>
</feature>
<dbReference type="PANTHER" id="PTHR38795:SF1">
    <property type="entry name" value="DUF6604 DOMAIN-CONTAINING PROTEIN"/>
    <property type="match status" value="1"/>
</dbReference>
<dbReference type="PANTHER" id="PTHR38795">
    <property type="entry name" value="DUF6604 DOMAIN-CONTAINING PROTEIN"/>
    <property type="match status" value="1"/>
</dbReference>
<gene>
    <name evidence="3" type="ORF">E4U42_001175</name>
</gene>
<evidence type="ECO:0000313" key="3">
    <source>
        <dbReference type="EMBL" id="KAG5928170.1"/>
    </source>
</evidence>
<reference evidence="3" key="1">
    <citation type="journal article" date="2020" name="bioRxiv">
        <title>Whole genome comparisons of ergot fungi reveals the divergence and evolution of species within the genus Claviceps are the result of varying mechanisms driving genome evolution and host range expansion.</title>
        <authorList>
            <person name="Wyka S.A."/>
            <person name="Mondo S.J."/>
            <person name="Liu M."/>
            <person name="Dettman J."/>
            <person name="Nalam V."/>
            <person name="Broders K.D."/>
        </authorList>
    </citation>
    <scope>NUCLEOTIDE SEQUENCE</scope>
    <source>
        <strain evidence="3">CCC 489</strain>
    </source>
</reference>
<name>A0A8K0JAX9_9HYPO</name>
<dbReference type="PIRSF" id="PIRSF028035">
    <property type="entry name" value="UCP028035"/>
    <property type="match status" value="1"/>
</dbReference>
<keyword evidence="4" id="KW-1185">Reference proteome</keyword>
<feature type="domain" description="DUF6604" evidence="2">
    <location>
        <begin position="9"/>
        <end position="285"/>
    </location>
</feature>
<organism evidence="3 4">
    <name type="scientific">Claviceps africana</name>
    <dbReference type="NCBI Taxonomy" id="83212"/>
    <lineage>
        <taxon>Eukaryota</taxon>
        <taxon>Fungi</taxon>
        <taxon>Dikarya</taxon>
        <taxon>Ascomycota</taxon>
        <taxon>Pezizomycotina</taxon>
        <taxon>Sordariomycetes</taxon>
        <taxon>Hypocreomycetidae</taxon>
        <taxon>Hypocreales</taxon>
        <taxon>Clavicipitaceae</taxon>
        <taxon>Claviceps</taxon>
    </lineage>
</organism>
<evidence type="ECO:0000259" key="2">
    <source>
        <dbReference type="Pfam" id="PF20253"/>
    </source>
</evidence>
<protein>
    <recommendedName>
        <fullName evidence="2">DUF6604 domain-containing protein</fullName>
    </recommendedName>
</protein>
<sequence length="932" mass="104303">MLLRGSYLAYKRETSKLVFLLVTASNAILSVRKAKARLNTSGKLDSAGFVPLAELIGKHMRRVPREILRLLKSVIELRTSHYAEFQRRVSANPSFEMEESNRSHKHFIDVLSRAFEILGGERGLARGEDEDEKAGAKTDDAQVSNEECQAFCSNVFACLDLEHVDGSEEEEEAEDVSGCDAGEAASQSCRARKALPKAAKNKNGKCSRGRKSSNKKHKRQSPLRTLSIDQYGISDDHHHVAAEYFLAVSSFLEQSIDLRSMCQSSWYRVAYSDEQPLDAIAMSEQSIAVLQKSHTTISSEFPGSHSYMSLINAYTKGGIHHLQPNTTIRINLQPKDGACCVSMKEIVVSRESMRELLMEHAYNNLVEFLSDYRKTSSGGPTKHMRAEISLWDPKYDLEAATADERLRWRRVYTINWLYGLVGYYLLTKGQIGNLSTNMKSRNCPNRKAAMAWAEDYSFFGLGEFARSVLSLARKPAGSQIESLISPCLVFQLQCIVDSFTVSRGWTVGLHRHILEAPPAEDGPPCNQGAMGWFTRLTCANECHNHQGLSRSREWLGELHSSAQTRRGSFCKDTLDEVWRHWGFHHRFIIDIRNETAPDFRANGTDGRLDEHGLFYLSPFLCGFATLQTIELFYRYAMLIWDTNPEIILMLHLHNMLHQTGVLKEAVELMAKLTSAFMADLFGEKAPTSDFYQAFMNRKGASRFTTYSLLKPLLIGTPSFKQFYMSERFFKTRSSFLVFHEAGWDTAAVSSLRISSLNEQASLRNMISHLKDRSSFNSRKRLAKLATPGHSINLPHFHADSKDIHESQVFTMTGYALGRDLCVCCPAPLSGINFLAVTAKLLSIWIAIEERLKLSGHVHADRVDPAISTWDGGSVESVVVSALQGDDGGLHKVLAEVFEETSANIQSVSYFALSNEKAAKGQSGKGEIDGNSS</sequence>
<comment type="caution">
    <text evidence="3">The sequence shown here is derived from an EMBL/GenBank/DDBJ whole genome shotgun (WGS) entry which is preliminary data.</text>
</comment>
<dbReference type="EMBL" id="SRPY01000133">
    <property type="protein sequence ID" value="KAG5928170.1"/>
    <property type="molecule type" value="Genomic_DNA"/>
</dbReference>
<dbReference type="Pfam" id="PF20253">
    <property type="entry name" value="DUF6604"/>
    <property type="match status" value="1"/>
</dbReference>
<evidence type="ECO:0000256" key="1">
    <source>
        <dbReference type="SAM" id="MobiDB-lite"/>
    </source>
</evidence>
<dbReference type="OrthoDB" id="5339038at2759"/>
<dbReference type="InterPro" id="IPR046539">
    <property type="entry name" value="DUF6604"/>
</dbReference>
<dbReference type="AlphaFoldDB" id="A0A8K0JAX9"/>